<dbReference type="SUPFAM" id="SSF49785">
    <property type="entry name" value="Galactose-binding domain-like"/>
    <property type="match status" value="4"/>
</dbReference>
<dbReference type="PROSITE" id="PS51175">
    <property type="entry name" value="CBM6"/>
    <property type="match status" value="3"/>
</dbReference>
<comment type="similarity">
    <text evidence="1">Belongs to the glycosyl hydrolase 16 family.</text>
</comment>
<dbReference type="GO" id="GO:0030245">
    <property type="term" value="P:cellulose catabolic process"/>
    <property type="evidence" value="ECO:0007669"/>
    <property type="project" value="InterPro"/>
</dbReference>
<feature type="domain" description="CBM6" evidence="4">
    <location>
        <begin position="290"/>
        <end position="411"/>
    </location>
</feature>
<dbReference type="InterPro" id="IPR000757">
    <property type="entry name" value="Beta-glucanase-like"/>
</dbReference>
<dbReference type="OrthoDB" id="9809583at2"/>
<dbReference type="Pfam" id="PF00722">
    <property type="entry name" value="Glyco_hydro_16"/>
    <property type="match status" value="1"/>
</dbReference>
<dbReference type="SUPFAM" id="SSF49899">
    <property type="entry name" value="Concanavalin A-like lectins/glucanases"/>
    <property type="match status" value="1"/>
</dbReference>
<dbReference type="InterPro" id="IPR006584">
    <property type="entry name" value="Cellulose-bd_IV"/>
</dbReference>
<dbReference type="SMART" id="SM00606">
    <property type="entry name" value="CBD_IV"/>
    <property type="match status" value="3"/>
</dbReference>
<dbReference type="Pfam" id="PF03425">
    <property type="entry name" value="CBM_11"/>
    <property type="match status" value="1"/>
</dbReference>
<dbReference type="InterPro" id="IPR013320">
    <property type="entry name" value="ConA-like_dom_sf"/>
</dbReference>
<organism evidence="6 7">
    <name type="scientific">Paenibacillus cremeus</name>
    <dbReference type="NCBI Taxonomy" id="2163881"/>
    <lineage>
        <taxon>Bacteria</taxon>
        <taxon>Bacillati</taxon>
        <taxon>Bacillota</taxon>
        <taxon>Bacilli</taxon>
        <taxon>Bacillales</taxon>
        <taxon>Paenibacillaceae</taxon>
        <taxon>Paenibacillus</taxon>
    </lineage>
</organism>
<dbReference type="InterPro" id="IPR005084">
    <property type="entry name" value="CBM6"/>
</dbReference>
<gene>
    <name evidence="6" type="ORF">FPZ49_13575</name>
</gene>
<feature type="chain" id="PRO_5022042265" evidence="3">
    <location>
        <begin position="30"/>
        <end position="842"/>
    </location>
</feature>
<dbReference type="PANTHER" id="PTHR10963:SF55">
    <property type="entry name" value="GLYCOSIDE HYDROLASE FAMILY 16 PROTEIN"/>
    <property type="match status" value="1"/>
</dbReference>
<keyword evidence="2 3" id="KW-0732">Signal</keyword>
<protein>
    <submittedName>
        <fullName evidence="6">Carbohydrate-binding protein</fullName>
    </submittedName>
</protein>
<evidence type="ECO:0000256" key="2">
    <source>
        <dbReference type="ARBA" id="ARBA00022729"/>
    </source>
</evidence>
<dbReference type="InterPro" id="IPR008979">
    <property type="entry name" value="Galactose-bd-like_sf"/>
</dbReference>
<name>A0A559KBG0_9BACL</name>
<dbReference type="EMBL" id="VNJI01000014">
    <property type="protein sequence ID" value="TVY09465.1"/>
    <property type="molecule type" value="Genomic_DNA"/>
</dbReference>
<dbReference type="AlphaFoldDB" id="A0A559KBG0"/>
<sequence>MIKKISLWMFLVLSLFAASSFVSSQQAHAAPTDTWVPVWSDEFDGTSGAAPDTTKWSYDIGTGANNDGWGNQEKEYYTDRTANCFLDGNGKLILKALQETYGSGSQQRNYTSCRMVTKSKGDWKYGRVEVMAKLPTGGLGIWPAIWMLPSDKVYGNWPRSGEIDMMEMVGAEPLKVYGTIHYGNPWLHTGGDYTLPNNGFHEYAVEWDEEEIRWYVDDVLFSTKKVDDWYSSNSPKPGPFDQRFHLLLNLAVGGTWPGTPDASTVFPQQMEVDYVRVYERPGTWTKPLPGKIEAESYASMSGVSVEATTDTGNGKNVASIQTSDTLTYNAAVKTTGSYTMEYRVANGGTSNASFNLLVDGVQQGTTVTVPPTGGNQQWTTLTQAVTLNAGNHTLQVSGASGDFRLNWLQAVKLNTVIAEDFENWDNNALFGSSTSGSSTITLSKDTASKTQGNYALKVDYNQASGGALEWYSKFYQNWSYHMGMKLDVLGQSSGRTVRVELEDAEGERYDYDFVDNFTGWNSVVMPFSSFVRASTQPSGAPNDGLDRKDLNGVHIQMLTAGAGTLYFDNLIVYSGSPTSTPEPKAVPPVITSAIPGVVEAESYGAMSGVKKEDTQDVGGGQNIGYINTGDWLDYNVNVAQTGAYKVEYRVASANGSSGFELRSGSAVLDSHGVSPTGGSQVWQTMTDYISLSAGSQVIRLYAVGSSFNINWIQFTKVDPIKIEAEAYTTMNGVQTQTTTDTGGGLNVAYIDPGDWMDYTVTLPRTATYKVEYRVASANTTGAFQLMEGSTVLDSQSVPNTGGTQKWITQSSGSIQLTAGTHTFRIYSNGNHYNLNWFQLLEQ</sequence>
<proteinExistence type="inferred from homology"/>
<evidence type="ECO:0000259" key="4">
    <source>
        <dbReference type="PROSITE" id="PS51175"/>
    </source>
</evidence>
<feature type="domain" description="CBM6" evidence="4">
    <location>
        <begin position="720"/>
        <end position="840"/>
    </location>
</feature>
<dbReference type="CDD" id="cd04080">
    <property type="entry name" value="CBM6_cellulase-like"/>
    <property type="match status" value="3"/>
</dbReference>
<dbReference type="PROSITE" id="PS51762">
    <property type="entry name" value="GH16_2"/>
    <property type="match status" value="1"/>
</dbReference>
<evidence type="ECO:0000313" key="6">
    <source>
        <dbReference type="EMBL" id="TVY09465.1"/>
    </source>
</evidence>
<evidence type="ECO:0000256" key="1">
    <source>
        <dbReference type="ARBA" id="ARBA00006865"/>
    </source>
</evidence>
<dbReference type="CDD" id="cd08023">
    <property type="entry name" value="GH16_laminarinase_like"/>
    <property type="match status" value="1"/>
</dbReference>
<dbReference type="GO" id="GO:0008810">
    <property type="term" value="F:cellulase activity"/>
    <property type="evidence" value="ECO:0007669"/>
    <property type="project" value="InterPro"/>
</dbReference>
<feature type="signal peptide" evidence="3">
    <location>
        <begin position="1"/>
        <end position="29"/>
    </location>
</feature>
<dbReference type="Gene3D" id="2.60.120.200">
    <property type="match status" value="1"/>
</dbReference>
<feature type="domain" description="GH16" evidence="5">
    <location>
        <begin position="31"/>
        <end position="283"/>
    </location>
</feature>
<feature type="domain" description="CBM6" evidence="4">
    <location>
        <begin position="596"/>
        <end position="715"/>
    </location>
</feature>
<keyword evidence="7" id="KW-1185">Reference proteome</keyword>
<dbReference type="Gene3D" id="2.60.120.430">
    <property type="entry name" value="Galactose-binding lectin"/>
    <property type="match status" value="1"/>
</dbReference>
<evidence type="ECO:0000256" key="3">
    <source>
        <dbReference type="SAM" id="SignalP"/>
    </source>
</evidence>
<accession>A0A559KBG0</accession>
<dbReference type="InterPro" id="IPR005087">
    <property type="entry name" value="CBM11"/>
</dbReference>
<dbReference type="Pfam" id="PF03422">
    <property type="entry name" value="CBM_6"/>
    <property type="match status" value="3"/>
</dbReference>
<reference evidence="6 7" key="1">
    <citation type="submission" date="2019-07" db="EMBL/GenBank/DDBJ databases">
        <authorList>
            <person name="Kim J."/>
        </authorList>
    </citation>
    <scope>NUCLEOTIDE SEQUENCE [LARGE SCALE GENOMIC DNA]</scope>
    <source>
        <strain evidence="6 7">JC52</strain>
    </source>
</reference>
<dbReference type="InterPro" id="IPR050546">
    <property type="entry name" value="Glycosyl_Hydrlase_16"/>
</dbReference>
<dbReference type="RefSeq" id="WP_144847466.1">
    <property type="nucleotide sequence ID" value="NZ_VNJI01000014.1"/>
</dbReference>
<dbReference type="Gene3D" id="2.60.120.260">
    <property type="entry name" value="Galactose-binding domain-like"/>
    <property type="match status" value="3"/>
</dbReference>
<dbReference type="GO" id="GO:0030246">
    <property type="term" value="F:carbohydrate binding"/>
    <property type="evidence" value="ECO:0007669"/>
    <property type="project" value="InterPro"/>
</dbReference>
<comment type="caution">
    <text evidence="6">The sequence shown here is derived from an EMBL/GenBank/DDBJ whole genome shotgun (WGS) entry which is preliminary data.</text>
</comment>
<dbReference type="PANTHER" id="PTHR10963">
    <property type="entry name" value="GLYCOSYL HYDROLASE-RELATED"/>
    <property type="match status" value="1"/>
</dbReference>
<evidence type="ECO:0000313" key="7">
    <source>
        <dbReference type="Proteomes" id="UP000317036"/>
    </source>
</evidence>
<evidence type="ECO:0000259" key="5">
    <source>
        <dbReference type="PROSITE" id="PS51762"/>
    </source>
</evidence>
<dbReference type="Proteomes" id="UP000317036">
    <property type="component" value="Unassembled WGS sequence"/>
</dbReference>